<evidence type="ECO:0000256" key="6">
    <source>
        <dbReference type="ARBA" id="ARBA00023187"/>
    </source>
</evidence>
<accession>A0A9W7E7Z7</accession>
<evidence type="ECO:0000313" key="11">
    <source>
        <dbReference type="EMBL" id="GMH66028.1"/>
    </source>
</evidence>
<dbReference type="GO" id="GO:0046540">
    <property type="term" value="C:U4/U6 x U5 tri-snRNP complex"/>
    <property type="evidence" value="ECO:0007669"/>
    <property type="project" value="InterPro"/>
</dbReference>
<evidence type="ECO:0000256" key="8">
    <source>
        <dbReference type="ARBA" id="ARBA00023274"/>
    </source>
</evidence>
<dbReference type="SMART" id="SM00931">
    <property type="entry name" value="NOSIC"/>
    <property type="match status" value="1"/>
</dbReference>
<comment type="subcellular location">
    <subcellularLocation>
        <location evidence="1">Nucleus</location>
    </subcellularLocation>
</comment>
<dbReference type="PANTHER" id="PTHR13904">
    <property type="entry name" value="PRE-MRNA SPLICING FACTOR PRP31"/>
    <property type="match status" value="1"/>
</dbReference>
<dbReference type="InterPro" id="IPR036070">
    <property type="entry name" value="Nop_dom_sf"/>
</dbReference>
<feature type="region of interest" description="Disordered" evidence="9">
    <location>
        <begin position="1"/>
        <end position="58"/>
    </location>
</feature>
<protein>
    <recommendedName>
        <fullName evidence="10">Nop domain-containing protein</fullName>
    </recommendedName>
</protein>
<keyword evidence="4" id="KW-0747">Spliceosome</keyword>
<evidence type="ECO:0000256" key="5">
    <source>
        <dbReference type="ARBA" id="ARBA00022884"/>
    </source>
</evidence>
<dbReference type="PANTHER" id="PTHR13904:SF0">
    <property type="entry name" value="U4_U6 SMALL NUCLEAR RIBONUCLEOPROTEIN PRP31"/>
    <property type="match status" value="1"/>
</dbReference>
<name>A0A9W7E7Z7_9STRA</name>
<dbReference type="InterPro" id="IPR012976">
    <property type="entry name" value="NOSIC"/>
</dbReference>
<keyword evidence="3" id="KW-0507">mRNA processing</keyword>
<dbReference type="Pfam" id="PF01798">
    <property type="entry name" value="Nop"/>
    <property type="match status" value="1"/>
</dbReference>
<reference evidence="12" key="1">
    <citation type="journal article" date="2023" name="Commun. Biol.">
        <title>Genome analysis of Parmales, the sister group of diatoms, reveals the evolutionary specialization of diatoms from phago-mixotrophs to photoautotrophs.</title>
        <authorList>
            <person name="Ban H."/>
            <person name="Sato S."/>
            <person name="Yoshikawa S."/>
            <person name="Yamada K."/>
            <person name="Nakamura Y."/>
            <person name="Ichinomiya M."/>
            <person name="Sato N."/>
            <person name="Blanc-Mathieu R."/>
            <person name="Endo H."/>
            <person name="Kuwata A."/>
            <person name="Ogata H."/>
        </authorList>
    </citation>
    <scope>NUCLEOTIDE SEQUENCE [LARGE SCALE GENOMIC DNA]</scope>
    <source>
        <strain evidence="12">NIES 3701</strain>
    </source>
</reference>
<dbReference type="InterPro" id="IPR027105">
    <property type="entry name" value="Prp31"/>
</dbReference>
<dbReference type="Pfam" id="PF09785">
    <property type="entry name" value="Prp31_C"/>
    <property type="match status" value="1"/>
</dbReference>
<proteinExistence type="inferred from homology"/>
<dbReference type="PROSITE" id="PS51358">
    <property type="entry name" value="NOP"/>
    <property type="match status" value="1"/>
</dbReference>
<dbReference type="Gene3D" id="1.10.246.90">
    <property type="entry name" value="Nop domain"/>
    <property type="match status" value="1"/>
</dbReference>
<dbReference type="GO" id="GO:0005687">
    <property type="term" value="C:U4 snRNP"/>
    <property type="evidence" value="ECO:0007669"/>
    <property type="project" value="TreeGrafter"/>
</dbReference>
<comment type="caution">
    <text evidence="11">The sequence shown here is derived from an EMBL/GenBank/DDBJ whole genome shotgun (WGS) entry which is preliminary data.</text>
</comment>
<dbReference type="Gene3D" id="1.10.287.4070">
    <property type="match status" value="1"/>
</dbReference>
<evidence type="ECO:0000256" key="4">
    <source>
        <dbReference type="ARBA" id="ARBA00022728"/>
    </source>
</evidence>
<evidence type="ECO:0000313" key="12">
    <source>
        <dbReference type="Proteomes" id="UP001165085"/>
    </source>
</evidence>
<dbReference type="EMBL" id="BRXY01000105">
    <property type="protein sequence ID" value="GMH66028.1"/>
    <property type="molecule type" value="Genomic_DNA"/>
</dbReference>
<keyword evidence="6" id="KW-0508">mRNA splicing</keyword>
<evidence type="ECO:0000256" key="2">
    <source>
        <dbReference type="ARBA" id="ARBA00005572"/>
    </source>
</evidence>
<keyword evidence="5" id="KW-0694">RNA-binding</keyword>
<feature type="domain" description="Nop" evidence="10">
    <location>
        <begin position="220"/>
        <end position="335"/>
    </location>
</feature>
<evidence type="ECO:0000256" key="1">
    <source>
        <dbReference type="ARBA" id="ARBA00004123"/>
    </source>
</evidence>
<dbReference type="AlphaFoldDB" id="A0A9W7E7Z7"/>
<dbReference type="GO" id="GO:0071011">
    <property type="term" value="C:precatalytic spliceosome"/>
    <property type="evidence" value="ECO:0007669"/>
    <property type="project" value="TreeGrafter"/>
</dbReference>
<dbReference type="GO" id="GO:0000244">
    <property type="term" value="P:spliceosomal tri-snRNP complex assembly"/>
    <property type="evidence" value="ECO:0007669"/>
    <property type="project" value="InterPro"/>
</dbReference>
<dbReference type="GO" id="GO:0003723">
    <property type="term" value="F:RNA binding"/>
    <property type="evidence" value="ECO:0007669"/>
    <property type="project" value="UniProtKB-KW"/>
</dbReference>
<keyword evidence="8" id="KW-0687">Ribonucleoprotein</keyword>
<evidence type="ECO:0000256" key="9">
    <source>
        <dbReference type="SAM" id="MobiDB-lite"/>
    </source>
</evidence>
<gene>
    <name evidence="11" type="ORF">TrST_g10187</name>
</gene>
<feature type="compositionally biased region" description="Acidic residues" evidence="9">
    <location>
        <begin position="7"/>
        <end position="35"/>
    </location>
</feature>
<dbReference type="InterPro" id="IPR002687">
    <property type="entry name" value="Nop_dom"/>
</dbReference>
<evidence type="ECO:0000256" key="7">
    <source>
        <dbReference type="ARBA" id="ARBA00023242"/>
    </source>
</evidence>
<organism evidence="11 12">
    <name type="scientific">Triparma strigata</name>
    <dbReference type="NCBI Taxonomy" id="1606541"/>
    <lineage>
        <taxon>Eukaryota</taxon>
        <taxon>Sar</taxon>
        <taxon>Stramenopiles</taxon>
        <taxon>Ochrophyta</taxon>
        <taxon>Bolidophyceae</taxon>
        <taxon>Parmales</taxon>
        <taxon>Triparmaceae</taxon>
        <taxon>Triparma</taxon>
    </lineage>
</organism>
<dbReference type="InterPro" id="IPR042239">
    <property type="entry name" value="Nop_C"/>
</dbReference>
<evidence type="ECO:0000259" key="10">
    <source>
        <dbReference type="PROSITE" id="PS51358"/>
    </source>
</evidence>
<sequence>MSTLTDDFLDDLEDLSDTEGAEEEKLDPNLEEDTAGDGGTSTEKSSSEKEVKKESVKEMRMQIDKPSILKNPAFLSHIETLSSTPLDASSHIKKCTEYLPLLTEEIKSSHSLLIDAYTPRFPTLHEIILNPSLYVSIVSLLGTLTDGNLSDDLKKHSEELKKILPPTNFMTLTVSSSMISCRALTPSESTTVNTHCTSINLSLKYHTQILQSLESITSLTAPNTSALLGPSVCAKILSLTGSVKNLSRIPSCNLQKFGSLRDTGVVNREVRSLNGVIMDWEGFKTCPEYLKGKIVKILSNKVTLCARIDASGTKSTSLGEEYYNTLISKIKKLDEPDKSQLKKSLPTPILASSKKRGGRKVRAAKKRFETGEIHALANKRTFGVDNGEYGDDAMGMDRGMLGKARTGVGAGVQVKGVKKQGLSMSKQAVKRRKVGGEKKDGFASSVVFSSHTGMELVGGTEDKVKKANEKWFGKQSGFKSAMPK</sequence>
<comment type="similarity">
    <text evidence="2">Belongs to the PRP31 family.</text>
</comment>
<evidence type="ECO:0000256" key="3">
    <source>
        <dbReference type="ARBA" id="ARBA00022664"/>
    </source>
</evidence>
<dbReference type="Proteomes" id="UP001165085">
    <property type="component" value="Unassembled WGS sequence"/>
</dbReference>
<feature type="compositionally biased region" description="Basic and acidic residues" evidence="9">
    <location>
        <begin position="45"/>
        <end position="58"/>
    </location>
</feature>
<keyword evidence="12" id="KW-1185">Reference proteome</keyword>
<dbReference type="OrthoDB" id="4771285at2759"/>
<keyword evidence="7" id="KW-0539">Nucleus</keyword>
<dbReference type="SUPFAM" id="SSF89124">
    <property type="entry name" value="Nop domain"/>
    <property type="match status" value="1"/>
</dbReference>
<dbReference type="InterPro" id="IPR019175">
    <property type="entry name" value="Prp31_C"/>
</dbReference>